<evidence type="ECO:0000313" key="3">
    <source>
        <dbReference type="Proteomes" id="UP000252189"/>
    </source>
</evidence>
<dbReference type="Proteomes" id="UP000252189">
    <property type="component" value="Unassembled WGS sequence"/>
</dbReference>
<keyword evidence="1" id="KW-1133">Transmembrane helix</keyword>
<evidence type="ECO:0000313" key="2">
    <source>
        <dbReference type="EMBL" id="RCU47645.1"/>
    </source>
</evidence>
<sequence length="128" mass="13383">MDSNSLPMVSDLHVVSRPVRHAILGVLGVGVFLLVVSILFDTLSTPTVSLEATVADSAPPGADADVYSLSGFSTGSPVRTAVAETLRSETGSASAETTTERYRAENLPTTEFYVCHDGRVVRVAAESG</sequence>
<keyword evidence="1" id="KW-0812">Transmembrane</keyword>
<proteinExistence type="predicted"/>
<comment type="caution">
    <text evidence="2">The sequence shown here is derived from an EMBL/GenBank/DDBJ whole genome shotgun (WGS) entry which is preliminary data.</text>
</comment>
<dbReference type="OrthoDB" id="383361at2157"/>
<keyword evidence="1" id="KW-0472">Membrane</keyword>
<reference evidence="2 3" key="1">
    <citation type="submission" date="2018-07" db="EMBL/GenBank/DDBJ databases">
        <title>Genome sequences of Haloplanus salinus JCM 18368T.</title>
        <authorList>
            <person name="Kim Y.B."/>
            <person name="Roh S.W."/>
        </authorList>
    </citation>
    <scope>NUCLEOTIDE SEQUENCE [LARGE SCALE GENOMIC DNA]</scope>
    <source>
        <strain evidence="2 3">JCM 18368</strain>
    </source>
</reference>
<accession>A0A368NDE2</accession>
<protein>
    <submittedName>
        <fullName evidence="2">Uncharacterized protein</fullName>
    </submittedName>
</protein>
<organism evidence="2 3">
    <name type="scientific">Haloplanus salinus</name>
    <dbReference type="NCBI Taxonomy" id="1126245"/>
    <lineage>
        <taxon>Archaea</taxon>
        <taxon>Methanobacteriati</taxon>
        <taxon>Methanobacteriota</taxon>
        <taxon>Stenosarchaea group</taxon>
        <taxon>Halobacteria</taxon>
        <taxon>Halobacteriales</taxon>
        <taxon>Haloferacaceae</taxon>
        <taxon>Haloplanus</taxon>
    </lineage>
</organism>
<keyword evidence="3" id="KW-1185">Reference proteome</keyword>
<evidence type="ECO:0000256" key="1">
    <source>
        <dbReference type="SAM" id="Phobius"/>
    </source>
</evidence>
<name>A0A368NDE2_9EURY</name>
<gene>
    <name evidence="2" type="ORF">DU504_10250</name>
</gene>
<feature type="transmembrane region" description="Helical" evidence="1">
    <location>
        <begin position="20"/>
        <end position="40"/>
    </location>
</feature>
<dbReference type="RefSeq" id="WP_114449204.1">
    <property type="nucleotide sequence ID" value="NZ_QPHM01000001.1"/>
</dbReference>
<dbReference type="EMBL" id="QPHM01000001">
    <property type="protein sequence ID" value="RCU47645.1"/>
    <property type="molecule type" value="Genomic_DNA"/>
</dbReference>
<dbReference type="AlphaFoldDB" id="A0A368NDE2"/>